<accession>A0A0L0DLN7</accession>
<dbReference type="Pfam" id="PF25972">
    <property type="entry name" value="At4g15545_C"/>
    <property type="match status" value="1"/>
</dbReference>
<organism evidence="6 7">
    <name type="scientific">Thecamonas trahens ATCC 50062</name>
    <dbReference type="NCBI Taxonomy" id="461836"/>
    <lineage>
        <taxon>Eukaryota</taxon>
        <taxon>Apusozoa</taxon>
        <taxon>Apusomonadida</taxon>
        <taxon>Apusomonadidae</taxon>
        <taxon>Thecamonas</taxon>
    </lineage>
</organism>
<evidence type="ECO:0000259" key="4">
    <source>
        <dbReference type="PROSITE" id="PS51192"/>
    </source>
</evidence>
<evidence type="ECO:0000313" key="7">
    <source>
        <dbReference type="Proteomes" id="UP000054408"/>
    </source>
</evidence>
<name>A0A0L0DLN7_THETB</name>
<feature type="region of interest" description="Disordered" evidence="3">
    <location>
        <begin position="993"/>
        <end position="1070"/>
    </location>
</feature>
<protein>
    <submittedName>
        <fullName evidence="6">SWF/SNF family helicase</fullName>
    </submittedName>
</protein>
<evidence type="ECO:0000256" key="1">
    <source>
        <dbReference type="ARBA" id="ARBA00022801"/>
    </source>
</evidence>
<dbReference type="SMART" id="SM00490">
    <property type="entry name" value="HELICc"/>
    <property type="match status" value="1"/>
</dbReference>
<dbReference type="GO" id="GO:0016787">
    <property type="term" value="F:hydrolase activity"/>
    <property type="evidence" value="ECO:0007669"/>
    <property type="project" value="UniProtKB-KW"/>
</dbReference>
<dbReference type="InterPro" id="IPR027417">
    <property type="entry name" value="P-loop_NTPase"/>
</dbReference>
<dbReference type="SUPFAM" id="SSF51294">
    <property type="entry name" value="Hedgehog/intein (Hint) domain"/>
    <property type="match status" value="1"/>
</dbReference>
<dbReference type="GO" id="GO:0005524">
    <property type="term" value="F:ATP binding"/>
    <property type="evidence" value="ECO:0007669"/>
    <property type="project" value="InterPro"/>
</dbReference>
<dbReference type="RefSeq" id="XP_013754633.1">
    <property type="nucleotide sequence ID" value="XM_013899179.1"/>
</dbReference>
<dbReference type="PANTHER" id="PTHR45766">
    <property type="entry name" value="DNA ANNEALING HELICASE AND ENDONUCLEASE ZRANB3 FAMILY MEMBER"/>
    <property type="match status" value="1"/>
</dbReference>
<dbReference type="InterPro" id="IPR001650">
    <property type="entry name" value="Helicase_C-like"/>
</dbReference>
<dbReference type="GO" id="GO:0004386">
    <property type="term" value="F:helicase activity"/>
    <property type="evidence" value="ECO:0007669"/>
    <property type="project" value="UniProtKB-KW"/>
</dbReference>
<keyword evidence="7" id="KW-1185">Reference proteome</keyword>
<dbReference type="OrthoDB" id="2801544at2759"/>
<dbReference type="GeneID" id="25567740"/>
<keyword evidence="6" id="KW-0347">Helicase</keyword>
<dbReference type="Gene3D" id="3.40.50.300">
    <property type="entry name" value="P-loop containing nucleotide triphosphate hydrolases"/>
    <property type="match status" value="1"/>
</dbReference>
<feature type="region of interest" description="Disordered" evidence="3">
    <location>
        <begin position="784"/>
        <end position="837"/>
    </location>
</feature>
<dbReference type="Pfam" id="PF00176">
    <property type="entry name" value="SNF2-rel_dom"/>
    <property type="match status" value="1"/>
</dbReference>
<keyword evidence="6" id="KW-0547">Nucleotide-binding</keyword>
<dbReference type="Proteomes" id="UP000054408">
    <property type="component" value="Unassembled WGS sequence"/>
</dbReference>
<dbReference type="InterPro" id="IPR036844">
    <property type="entry name" value="Hint_dom_sf"/>
</dbReference>
<dbReference type="eggNOG" id="KOG1000">
    <property type="taxonomic scope" value="Eukaryota"/>
</dbReference>
<evidence type="ECO:0000256" key="3">
    <source>
        <dbReference type="SAM" id="MobiDB-lite"/>
    </source>
</evidence>
<dbReference type="PROSITE" id="PS51192">
    <property type="entry name" value="HELICASE_ATP_BIND_1"/>
    <property type="match status" value="1"/>
</dbReference>
<dbReference type="InterPro" id="IPR058935">
    <property type="entry name" value="At4g15545-like_C"/>
</dbReference>
<feature type="compositionally biased region" description="Low complexity" evidence="3">
    <location>
        <begin position="784"/>
        <end position="805"/>
    </location>
</feature>
<keyword evidence="6" id="KW-0067">ATP-binding</keyword>
<feature type="compositionally biased region" description="Polar residues" evidence="3">
    <location>
        <begin position="1048"/>
        <end position="1065"/>
    </location>
</feature>
<reference evidence="6 7" key="1">
    <citation type="submission" date="2010-05" db="EMBL/GenBank/DDBJ databases">
        <title>The Genome Sequence of Thecamonas trahens ATCC 50062.</title>
        <authorList>
            <consortium name="The Broad Institute Genome Sequencing Platform"/>
            <person name="Russ C."/>
            <person name="Cuomo C."/>
            <person name="Shea T."/>
            <person name="Young S.K."/>
            <person name="Zeng Q."/>
            <person name="Koehrsen M."/>
            <person name="Haas B."/>
            <person name="Borodovsky M."/>
            <person name="Guigo R."/>
            <person name="Alvarado L."/>
            <person name="Berlin A."/>
            <person name="Bochicchio J."/>
            <person name="Borenstein D."/>
            <person name="Chapman S."/>
            <person name="Chen Z."/>
            <person name="Freedman E."/>
            <person name="Gellesch M."/>
            <person name="Goldberg J."/>
            <person name="Griggs A."/>
            <person name="Gujja S."/>
            <person name="Heilman E."/>
            <person name="Heiman D."/>
            <person name="Hepburn T."/>
            <person name="Howarth C."/>
            <person name="Jen D."/>
            <person name="Larson L."/>
            <person name="Mehta T."/>
            <person name="Park D."/>
            <person name="Pearson M."/>
            <person name="Roberts A."/>
            <person name="Saif S."/>
            <person name="Shenoy N."/>
            <person name="Sisk P."/>
            <person name="Stolte C."/>
            <person name="Sykes S."/>
            <person name="Thomson T."/>
            <person name="Walk T."/>
            <person name="White J."/>
            <person name="Yandava C."/>
            <person name="Burger G."/>
            <person name="Gray M.W."/>
            <person name="Holland P.W.H."/>
            <person name="King N."/>
            <person name="Lang F.B.F."/>
            <person name="Roger A.J."/>
            <person name="Ruiz-Trillo I."/>
            <person name="Lander E."/>
            <person name="Nusbaum C."/>
        </authorList>
    </citation>
    <scope>NUCLEOTIDE SEQUENCE [LARGE SCALE GENOMIC DNA]</scope>
    <source>
        <strain evidence="6 7">ATCC 50062</strain>
    </source>
</reference>
<keyword evidence="2" id="KW-0175">Coiled coil</keyword>
<dbReference type="InterPro" id="IPR049730">
    <property type="entry name" value="SNF2/RAD54-like_C"/>
</dbReference>
<dbReference type="PROSITE" id="PS51194">
    <property type="entry name" value="HELICASE_CTER"/>
    <property type="match status" value="1"/>
</dbReference>
<evidence type="ECO:0000256" key="2">
    <source>
        <dbReference type="SAM" id="Coils"/>
    </source>
</evidence>
<keyword evidence="1" id="KW-0378">Hydrolase</keyword>
<dbReference type="InterPro" id="IPR038718">
    <property type="entry name" value="SNF2-like_sf"/>
</dbReference>
<evidence type="ECO:0000313" key="6">
    <source>
        <dbReference type="EMBL" id="KNC53160.1"/>
    </source>
</evidence>
<dbReference type="InterPro" id="IPR000330">
    <property type="entry name" value="SNF2_N"/>
</dbReference>
<sequence length="1159" mass="124642">MHTGWFPLAPFVAKHLAPSADRNGRAQCVTLRVAERDDLGLRFKLIAGYDANLVAFCKFIDGRTYEAADKSWSFPLPAYTYVAAYLRTELCPAINADFDDLLVAAKSAYEAKAVDWSRVPEPLRSVLLPFQRDGVEYVVRRDGRALIGDEMGLGKGGRPSDSVLTPSGWRRYDALALGDNVIGSSGAPVAVTGIFHRGVLDLFRVVFHDGGAVVVDGDHLWALVGPAPSVVSTRELAAAVTAGCDLAIPVLSGPAQFTPSTARSPRDLARALLDEASPSRRTSHAALFASVETRTAVLGALGLAGSGASMATLPTAAGARAAADIALSLGRLAGIHPPIKPDSCWHVWVAPATCRARPVARVERCGSGPTICIRVSAPDALYVTEAFAVTHNTLQGIAVASYYSAEWPALVIVPPSLKDVWAEALIKWHPHLNEFNVTVVRKRGDSLGSSSNGVTVMSYDAVRHKIDEMAVAAPRVVVLDESQYIKNASAQRTRLLLPYLTRTASRVILLSGTPALSRPRELFTQIAAVAPRLFPSYDAFAQRYCGGVPNAWGQYNGASHLAELAQVLGVHVLVRRVKKEVLAELPAKRRQLVHIVPAQQQLASLLRARDGLNASSSATNREERDEAMTLFYTATAMAKIKPVSRFVADLVRGNVKFLVFAHHALMLDALAETISSLGARYIRIDASVDADKRLPLVKLFQTDQNIQVALLSLTAASAGLTLTAASHVVFAELHWTPGMLLQAEDRVHRIGQKSLDVSMWSSLVAKLYNLSKLGLADDELSFSSSALPPGSAPAPARARVAPSEAIATADTPATAVRKLKRTRKKAKTRRIGDVSAARLPPARCARARSPTRLFAEDFELSSDTDDGPPPPAKPALDAVRAMSNHNPALLDDEFYQHLRSLEAVYVQRQSAVQGECERLRQHAESVESELAAARRRIRELEVAFEEALNENQALVDSRNAAMDKYNQLRGATMHLEQFKAAITNMVADSAVAPQASQHAPRAPPAAAAAASAGSLHNASADHLPPRPYPAGAGSSFMSGSYAPHSAASPMQPSPYGQQAHSSPSPARQDEEEIDAAAFYRKVKAAVSPEEFKTFAANIRRLNKGEQSIEDTLDSMRGVLRDPELFAQLHTLIRQAVLAAAREASSVGVSQISMDSSRIS</sequence>
<dbReference type="Pfam" id="PF00271">
    <property type="entry name" value="Helicase_C"/>
    <property type="match status" value="1"/>
</dbReference>
<dbReference type="CDD" id="cd18793">
    <property type="entry name" value="SF2_C_SNF"/>
    <property type="match status" value="1"/>
</dbReference>
<feature type="compositionally biased region" description="Basic residues" evidence="3">
    <location>
        <begin position="817"/>
        <end position="829"/>
    </location>
</feature>
<evidence type="ECO:0000259" key="5">
    <source>
        <dbReference type="PROSITE" id="PS51194"/>
    </source>
</evidence>
<dbReference type="PANTHER" id="PTHR45766:SF6">
    <property type="entry name" value="SWI_SNF-RELATED MATRIX-ASSOCIATED ACTIN-DEPENDENT REGULATOR OF CHROMATIN SUBFAMILY A-LIKE PROTEIN 1"/>
    <property type="match status" value="1"/>
</dbReference>
<dbReference type="SMART" id="SM00487">
    <property type="entry name" value="DEXDc"/>
    <property type="match status" value="1"/>
</dbReference>
<dbReference type="EMBL" id="GL349479">
    <property type="protein sequence ID" value="KNC53160.1"/>
    <property type="molecule type" value="Genomic_DNA"/>
</dbReference>
<dbReference type="Gene3D" id="3.40.50.10810">
    <property type="entry name" value="Tandem AAA-ATPase domain"/>
    <property type="match status" value="1"/>
</dbReference>
<feature type="compositionally biased region" description="Low complexity" evidence="3">
    <location>
        <begin position="993"/>
        <end position="1020"/>
    </location>
</feature>
<feature type="domain" description="Helicase ATP-binding" evidence="4">
    <location>
        <begin position="393"/>
        <end position="532"/>
    </location>
</feature>
<gene>
    <name evidence="6" type="ORF">AMSG_09239</name>
</gene>
<dbReference type="STRING" id="461836.A0A0L0DLN7"/>
<proteinExistence type="predicted"/>
<dbReference type="GO" id="GO:0006281">
    <property type="term" value="P:DNA repair"/>
    <property type="evidence" value="ECO:0007669"/>
    <property type="project" value="TreeGrafter"/>
</dbReference>
<dbReference type="InterPro" id="IPR014001">
    <property type="entry name" value="Helicase_ATP-bd"/>
</dbReference>
<dbReference type="GO" id="GO:0031297">
    <property type="term" value="P:replication fork processing"/>
    <property type="evidence" value="ECO:0007669"/>
    <property type="project" value="TreeGrafter"/>
</dbReference>
<dbReference type="SUPFAM" id="SSF52540">
    <property type="entry name" value="P-loop containing nucleoside triphosphate hydrolases"/>
    <property type="match status" value="2"/>
</dbReference>
<feature type="domain" description="Helicase C-terminal" evidence="5">
    <location>
        <begin position="642"/>
        <end position="788"/>
    </location>
</feature>
<feature type="coiled-coil region" evidence="2">
    <location>
        <begin position="916"/>
        <end position="957"/>
    </location>
</feature>
<dbReference type="AlphaFoldDB" id="A0A0L0DLN7"/>
<dbReference type="GO" id="GO:0043596">
    <property type="term" value="C:nuclear replication fork"/>
    <property type="evidence" value="ECO:0007669"/>
    <property type="project" value="TreeGrafter"/>
</dbReference>